<dbReference type="Proteomes" id="UP000214646">
    <property type="component" value="Unassembled WGS sequence"/>
</dbReference>
<organism evidence="2 3">
    <name type="scientific">Fimbriiglobus ruber</name>
    <dbReference type="NCBI Taxonomy" id="1908690"/>
    <lineage>
        <taxon>Bacteria</taxon>
        <taxon>Pseudomonadati</taxon>
        <taxon>Planctomycetota</taxon>
        <taxon>Planctomycetia</taxon>
        <taxon>Gemmatales</taxon>
        <taxon>Gemmataceae</taxon>
        <taxon>Fimbriiglobus</taxon>
    </lineage>
</organism>
<proteinExistence type="predicted"/>
<dbReference type="OrthoDB" id="225731at2"/>
<comment type="caution">
    <text evidence="2">The sequence shown here is derived from an EMBL/GenBank/DDBJ whole genome shotgun (WGS) entry which is preliminary data.</text>
</comment>
<evidence type="ECO:0000313" key="3">
    <source>
        <dbReference type="Proteomes" id="UP000214646"/>
    </source>
</evidence>
<sequence>MQPALVMCVTLLLAAPPPTPGDALQRADALADAEKPGEAEPFYLAATRSDDPFTRRQAFVRLMGVYVKSGRQDRAVKLAETYRVWLRKVRDASGEAELDVVVGDCYLGLGHHDEADRRYAAALAVGYDISTAGRLAALRGRAEVADQKKNAPAAKQRWVELEATARTAEETATRALDTTFRVRAARYLAEALHHRGETTAALGVLAPLPALHDRLGDPLGRRDTQRQRANLLAANGHYPEAAPLFEEALALHRKHAKERRMTAGDVLAEWTEAAGAAGRRDEATRLRAEAESEFKAILDKPTLVDLEAGGPLAAFVKLQLLTRSARQFRKALDLSRNAGERWSSDVLLEVRLKADRGGLELLAASYQTARTLLRKVLADLDATDPPDLRALPQVLVNLATAELAGDAPNKAAPLLDRCVDVYRRFKLPDDSVRAECEYLRGATAAQRGDYAAAMSLFRAGLALCVTVGPSAEPVRFNLLLNMALIHQEQGDTNTALAELTGAVKSLATFAEPDDLNFGLIDAVRADLYLSQAKIEPALALVPRIEEICGKHAIRGGYLFSTARHVRAIDLLAHGEAAKAEAVWADLAVLQRNEGQLLLARTLNYYGAAAEVVGRDADAAVRYQEARTFQTTRSWVAPVTRAITLWRLAVLADKGGRKAEAKKLLAEVFDIADRARLNTFGEAGQRAQFFAQFREQFELLAGWHARDGEGDALLEVIAKSRSRTLLDQILAAGVDPRDNLAGPERDKLLAREVGARRTVSRLRAKAQLLPAGQSDDPVVIQSLKDLESAQQVYASVWLEIVNADPVTRALTSSGQPGKGGGLRIEELGARTAVLAYFIGRDESFAVLRPGGAARAEIFRLALPTVVSEGIGDVPAASAEVASGLRGLALRPSTPQPDRPPPLGGPAVALTDAAAARLIDHYLRMIADPGFNPARGMSLAPREPKRAPTHAPAEMLGDVLIPPPLRDRLRAIAPDRLVVVPDGPLHKIPLESLTLSGGPGVRYGLDELPPIVYTPSLGVLTVVMDRPRRAVTDPSLLTVGDPTYSTDLATRGVSTVGNTPGRNLPRLPFTRVESKRVREFFPPDRVTVLEGGAATEKNVTTEIPGKQFVHLAAHGFADKRFGNLFAAIALAPPPVGEDAPENDGYLTLHEIHRLKLAKCELTVLSACVTNVGPQRPLEAGVTLAGAFLCAGSRRVLATCWSVDDRATAELMGEFFRIMRAPNGVMRPSPGALKAARIKVRSTPGWNAPFFWAPFVYLGSPN</sequence>
<dbReference type="EMBL" id="NIDE01000009">
    <property type="protein sequence ID" value="OWK39972.1"/>
    <property type="molecule type" value="Genomic_DNA"/>
</dbReference>
<dbReference type="InterPro" id="IPR024983">
    <property type="entry name" value="CHAT_dom"/>
</dbReference>
<dbReference type="RefSeq" id="WP_088256783.1">
    <property type="nucleotide sequence ID" value="NZ_NIDE01000009.1"/>
</dbReference>
<dbReference type="SUPFAM" id="SSF48452">
    <property type="entry name" value="TPR-like"/>
    <property type="match status" value="3"/>
</dbReference>
<keyword evidence="3" id="KW-1185">Reference proteome</keyword>
<gene>
    <name evidence="2" type="ORF">FRUB_05862</name>
</gene>
<feature type="domain" description="CHAT" evidence="1">
    <location>
        <begin position="949"/>
        <end position="1257"/>
    </location>
</feature>
<evidence type="ECO:0000259" key="1">
    <source>
        <dbReference type="Pfam" id="PF12770"/>
    </source>
</evidence>
<dbReference type="Gene3D" id="1.25.40.10">
    <property type="entry name" value="Tetratricopeptide repeat domain"/>
    <property type="match status" value="2"/>
</dbReference>
<accession>A0A225DET1</accession>
<protein>
    <recommendedName>
        <fullName evidence="1">CHAT domain-containing protein</fullName>
    </recommendedName>
</protein>
<evidence type="ECO:0000313" key="2">
    <source>
        <dbReference type="EMBL" id="OWK39972.1"/>
    </source>
</evidence>
<name>A0A225DET1_9BACT</name>
<reference evidence="3" key="1">
    <citation type="submission" date="2017-06" db="EMBL/GenBank/DDBJ databases">
        <title>Genome analysis of Fimbriiglobus ruber SP5, the first member of the order Planctomycetales with confirmed chitinolytic capability.</title>
        <authorList>
            <person name="Ravin N.V."/>
            <person name="Rakitin A.L."/>
            <person name="Ivanova A.A."/>
            <person name="Beletsky A.V."/>
            <person name="Kulichevskaya I.S."/>
            <person name="Mardanov A.V."/>
            <person name="Dedysh S.N."/>
        </authorList>
    </citation>
    <scope>NUCLEOTIDE SEQUENCE [LARGE SCALE GENOMIC DNA]</scope>
    <source>
        <strain evidence="3">SP5</strain>
    </source>
</reference>
<dbReference type="InterPro" id="IPR011990">
    <property type="entry name" value="TPR-like_helical_dom_sf"/>
</dbReference>
<dbReference type="PANTHER" id="PTHR10098">
    <property type="entry name" value="RAPSYN-RELATED"/>
    <property type="match status" value="1"/>
</dbReference>
<dbReference type="InterPro" id="IPR019734">
    <property type="entry name" value="TPR_rpt"/>
</dbReference>
<dbReference type="AlphaFoldDB" id="A0A225DET1"/>
<dbReference type="SMART" id="SM00028">
    <property type="entry name" value="TPR"/>
    <property type="match status" value="5"/>
</dbReference>
<dbReference type="Pfam" id="PF12770">
    <property type="entry name" value="CHAT"/>
    <property type="match status" value="1"/>
</dbReference>